<dbReference type="Proteomes" id="UP000683360">
    <property type="component" value="Unassembled WGS sequence"/>
</dbReference>
<dbReference type="GO" id="GO:0008061">
    <property type="term" value="F:chitin binding"/>
    <property type="evidence" value="ECO:0007669"/>
    <property type="project" value="InterPro"/>
</dbReference>
<evidence type="ECO:0000259" key="1">
    <source>
        <dbReference type="PROSITE" id="PS50940"/>
    </source>
</evidence>
<name>A0A8S3S2F1_MYTED</name>
<feature type="domain" description="Chitin-binding type-2" evidence="1">
    <location>
        <begin position="141"/>
        <end position="204"/>
    </location>
</feature>
<dbReference type="EMBL" id="CAJPWZ010001438">
    <property type="protein sequence ID" value="CAG2215263.1"/>
    <property type="molecule type" value="Genomic_DNA"/>
</dbReference>
<dbReference type="GO" id="GO:0005576">
    <property type="term" value="C:extracellular region"/>
    <property type="evidence" value="ECO:0007669"/>
    <property type="project" value="InterPro"/>
</dbReference>
<dbReference type="InterPro" id="IPR002557">
    <property type="entry name" value="Chitin-bd_dom"/>
</dbReference>
<dbReference type="AlphaFoldDB" id="A0A8S3S2F1"/>
<evidence type="ECO:0000313" key="2">
    <source>
        <dbReference type="EMBL" id="CAG2215263.1"/>
    </source>
</evidence>
<dbReference type="PROSITE" id="PS50940">
    <property type="entry name" value="CHIT_BIND_II"/>
    <property type="match status" value="1"/>
</dbReference>
<proteinExistence type="predicted"/>
<sequence>MYENVVYYHSPRHGNTSESHRMQDFNTGLEISCSPTEQKCYLGQINRSSYPDAATVITSVALMWKQGINSIQSEKALTVHHGFILNGTEITDLVFLSTQLRDFVTKLNYPLYPIVPLPKDAEFITGEFKDSNRNKRQLTDAHPCSDGSNAKQKYGYTEGNCDHLYFCKGGTGSNFNCASHHVYGIQYYTCVCCPEATRISQCGGCHKNVFAS</sequence>
<evidence type="ECO:0000313" key="3">
    <source>
        <dbReference type="Proteomes" id="UP000683360"/>
    </source>
</evidence>
<comment type="caution">
    <text evidence="2">The sequence shown here is derived from an EMBL/GenBank/DDBJ whole genome shotgun (WGS) entry which is preliminary data.</text>
</comment>
<protein>
    <recommendedName>
        <fullName evidence="1">Chitin-binding type-2 domain-containing protein</fullName>
    </recommendedName>
</protein>
<dbReference type="OrthoDB" id="6190452at2759"/>
<organism evidence="2 3">
    <name type="scientific">Mytilus edulis</name>
    <name type="common">Blue mussel</name>
    <dbReference type="NCBI Taxonomy" id="6550"/>
    <lineage>
        <taxon>Eukaryota</taxon>
        <taxon>Metazoa</taxon>
        <taxon>Spiralia</taxon>
        <taxon>Lophotrochozoa</taxon>
        <taxon>Mollusca</taxon>
        <taxon>Bivalvia</taxon>
        <taxon>Autobranchia</taxon>
        <taxon>Pteriomorphia</taxon>
        <taxon>Mytilida</taxon>
        <taxon>Mytiloidea</taxon>
        <taxon>Mytilidae</taxon>
        <taxon>Mytilinae</taxon>
        <taxon>Mytilus</taxon>
    </lineage>
</organism>
<reference evidence="2" key="1">
    <citation type="submission" date="2021-03" db="EMBL/GenBank/DDBJ databases">
        <authorList>
            <person name="Bekaert M."/>
        </authorList>
    </citation>
    <scope>NUCLEOTIDE SEQUENCE</scope>
</reference>
<keyword evidence="3" id="KW-1185">Reference proteome</keyword>
<gene>
    <name evidence="2" type="ORF">MEDL_29007</name>
</gene>
<accession>A0A8S3S2F1</accession>